<feature type="compositionally biased region" description="Low complexity" evidence="1">
    <location>
        <begin position="143"/>
        <end position="155"/>
    </location>
</feature>
<dbReference type="Proteomes" id="UP000467700">
    <property type="component" value="Unassembled WGS sequence"/>
</dbReference>
<evidence type="ECO:0000256" key="1">
    <source>
        <dbReference type="SAM" id="MobiDB-lite"/>
    </source>
</evidence>
<comment type="caution">
    <text evidence="2">The sequence shown here is derived from an EMBL/GenBank/DDBJ whole genome shotgun (WGS) entry which is preliminary data.</text>
</comment>
<gene>
    <name evidence="2" type="ORF">AAE3_LOCUS6846</name>
</gene>
<evidence type="ECO:0000313" key="3">
    <source>
        <dbReference type="Proteomes" id="UP000467700"/>
    </source>
</evidence>
<accession>A0A8S0WSL2</accession>
<evidence type="ECO:0000313" key="2">
    <source>
        <dbReference type="EMBL" id="CAA7264606.1"/>
    </source>
</evidence>
<feature type="compositionally biased region" description="Polar residues" evidence="1">
    <location>
        <begin position="95"/>
        <end position="106"/>
    </location>
</feature>
<dbReference type="AlphaFoldDB" id="A0A8S0WSL2"/>
<feature type="region of interest" description="Disordered" evidence="1">
    <location>
        <begin position="57"/>
        <end position="161"/>
    </location>
</feature>
<proteinExistence type="predicted"/>
<dbReference type="OrthoDB" id="10389971at2759"/>
<reference evidence="2 3" key="1">
    <citation type="submission" date="2020-01" db="EMBL/GenBank/DDBJ databases">
        <authorList>
            <person name="Gupta K D."/>
        </authorList>
    </citation>
    <scope>NUCLEOTIDE SEQUENCE [LARGE SCALE GENOMIC DNA]</scope>
</reference>
<feature type="compositionally biased region" description="Basic residues" evidence="1">
    <location>
        <begin position="82"/>
        <end position="93"/>
    </location>
</feature>
<organism evidence="2 3">
    <name type="scientific">Cyclocybe aegerita</name>
    <name type="common">Black poplar mushroom</name>
    <name type="synonym">Agrocybe aegerita</name>
    <dbReference type="NCBI Taxonomy" id="1973307"/>
    <lineage>
        <taxon>Eukaryota</taxon>
        <taxon>Fungi</taxon>
        <taxon>Dikarya</taxon>
        <taxon>Basidiomycota</taxon>
        <taxon>Agaricomycotina</taxon>
        <taxon>Agaricomycetes</taxon>
        <taxon>Agaricomycetidae</taxon>
        <taxon>Agaricales</taxon>
        <taxon>Agaricineae</taxon>
        <taxon>Bolbitiaceae</taxon>
        <taxon>Cyclocybe</taxon>
    </lineage>
</organism>
<keyword evidence="3" id="KW-1185">Reference proteome</keyword>
<dbReference type="EMBL" id="CACVBS010000045">
    <property type="protein sequence ID" value="CAA7264606.1"/>
    <property type="molecule type" value="Genomic_DNA"/>
</dbReference>
<protein>
    <submittedName>
        <fullName evidence="2">Uncharacterized protein</fullName>
    </submittedName>
</protein>
<sequence>MPTPAPEPRVPENPTRRCWIRCAVQTGTPAPTEIMPPLNAPLPVPVTAFDHATISVESEPPHHNSQPAMPAAPVLGPSPKGHSVKPAHRHFRWRNPTSMPPQSMFSELSPLTDDRPNLTIPEDTLAPNENLPSPQAVQEHGAPSIPSPHSSSRSPTRSRHVQLAVPTHSKLLIPGQPTPQSSQQEPTTCSYPYNELQAVHTLICHPAGQNRLPYGVSALSLAMATAHEQSVYCNAAAQVRGVEAKLRDLEACMMGQKGL</sequence>
<name>A0A8S0WSL2_CYCAE</name>